<dbReference type="InterPro" id="IPR031107">
    <property type="entry name" value="Small_HSP"/>
</dbReference>
<name>A0A2A2AFZ8_9BURK</name>
<dbReference type="EMBL" id="NSJB01000008">
    <property type="protein sequence ID" value="PAT36674.1"/>
    <property type="molecule type" value="Genomic_DNA"/>
</dbReference>
<sequence length="145" mass="15731">MSNQLSRMRGSLFDDLFKEIAPGFFIKPLHGDPLPSAAQIKIDVSESEGAYKVLAEVPGVGKEDIHVSIDGSVVTLSAEVKQHDSQQGEGEKVLRSERYYGSVSRSFQLPQDIDAAAAKAKYDNGVLVLTLPKKQAGASQRLMVE</sequence>
<comment type="caution">
    <text evidence="4">The sequence shown here is derived from an EMBL/GenBank/DDBJ whole genome shotgun (WGS) entry which is preliminary data.</text>
</comment>
<dbReference type="SUPFAM" id="SSF49764">
    <property type="entry name" value="HSP20-like chaperones"/>
    <property type="match status" value="1"/>
</dbReference>
<dbReference type="InterPro" id="IPR002068">
    <property type="entry name" value="A-crystallin/Hsp20_dom"/>
</dbReference>
<comment type="similarity">
    <text evidence="1 2">Belongs to the small heat shock protein (HSP20) family.</text>
</comment>
<evidence type="ECO:0000256" key="1">
    <source>
        <dbReference type="PROSITE-ProRule" id="PRU00285"/>
    </source>
</evidence>
<dbReference type="PROSITE" id="PS01031">
    <property type="entry name" value="SHSP"/>
    <property type="match status" value="1"/>
</dbReference>
<dbReference type="Pfam" id="PF00011">
    <property type="entry name" value="HSP20"/>
    <property type="match status" value="1"/>
</dbReference>
<dbReference type="Gene3D" id="2.60.40.790">
    <property type="match status" value="1"/>
</dbReference>
<evidence type="ECO:0000313" key="5">
    <source>
        <dbReference type="Proteomes" id="UP000218054"/>
    </source>
</evidence>
<proteinExistence type="inferred from homology"/>
<dbReference type="AlphaFoldDB" id="A0A2A2AFZ8"/>
<gene>
    <name evidence="4" type="ORF">CK625_09990</name>
</gene>
<dbReference type="InterPro" id="IPR008978">
    <property type="entry name" value="HSP20-like_chaperone"/>
</dbReference>
<keyword evidence="5" id="KW-1185">Reference proteome</keyword>
<dbReference type="CDD" id="cd06464">
    <property type="entry name" value="ACD_sHsps-like"/>
    <property type="match status" value="1"/>
</dbReference>
<dbReference type="Proteomes" id="UP000218054">
    <property type="component" value="Unassembled WGS sequence"/>
</dbReference>
<organism evidence="4 5">
    <name type="scientific">Vandammella animalimorsus</name>
    <dbReference type="NCBI Taxonomy" id="2029117"/>
    <lineage>
        <taxon>Bacteria</taxon>
        <taxon>Pseudomonadati</taxon>
        <taxon>Pseudomonadota</taxon>
        <taxon>Betaproteobacteria</taxon>
        <taxon>Burkholderiales</taxon>
        <taxon>Comamonadaceae</taxon>
        <taxon>Vandammella</taxon>
    </lineage>
</organism>
<evidence type="ECO:0000313" key="4">
    <source>
        <dbReference type="EMBL" id="PAT36674.1"/>
    </source>
</evidence>
<evidence type="ECO:0000256" key="2">
    <source>
        <dbReference type="RuleBase" id="RU003616"/>
    </source>
</evidence>
<protein>
    <submittedName>
        <fullName evidence="4">Heat-shock protein Hsp20</fullName>
    </submittedName>
</protein>
<reference evidence="4 5" key="1">
    <citation type="submission" date="2017-08" db="EMBL/GenBank/DDBJ databases">
        <title>WGS of Clinical strains of the CDC Group NO-1 linked to zoonotic infections in humans.</title>
        <authorList>
            <person name="Bernier A.-M."/>
            <person name="Bernard K."/>
        </authorList>
    </citation>
    <scope>NUCLEOTIDE SEQUENCE [LARGE SCALE GENOMIC DNA]</scope>
    <source>
        <strain evidence="4 5">NML00-0135</strain>
    </source>
</reference>
<feature type="domain" description="SHSP" evidence="3">
    <location>
        <begin position="33"/>
        <end position="145"/>
    </location>
</feature>
<evidence type="ECO:0000259" key="3">
    <source>
        <dbReference type="PROSITE" id="PS01031"/>
    </source>
</evidence>
<dbReference type="PANTHER" id="PTHR11527">
    <property type="entry name" value="HEAT-SHOCK PROTEIN 20 FAMILY MEMBER"/>
    <property type="match status" value="1"/>
</dbReference>
<accession>A0A2A2AFZ8</accession>
<dbReference type="RefSeq" id="WP_095540258.1">
    <property type="nucleotide sequence ID" value="NZ_NSJB01000008.1"/>
</dbReference>